<evidence type="ECO:0000313" key="2">
    <source>
        <dbReference type="Proteomes" id="UP000245712"/>
    </source>
</evidence>
<name>A0ABX5KQG5_9BURK</name>
<keyword evidence="2" id="KW-1185">Reference proteome</keyword>
<accession>A0ABX5KQG5</accession>
<comment type="caution">
    <text evidence="1">The sequence shown here is derived from an EMBL/GenBank/DDBJ whole genome shotgun (WGS) entry which is preliminary data.</text>
</comment>
<protein>
    <submittedName>
        <fullName evidence="1">Uncharacterized protein</fullName>
    </submittedName>
</protein>
<organism evidence="1 2">
    <name type="scientific">Paraburkholderia unamae</name>
    <dbReference type="NCBI Taxonomy" id="219649"/>
    <lineage>
        <taxon>Bacteria</taxon>
        <taxon>Pseudomonadati</taxon>
        <taxon>Pseudomonadota</taxon>
        <taxon>Betaproteobacteria</taxon>
        <taxon>Burkholderiales</taxon>
        <taxon>Burkholderiaceae</taxon>
        <taxon>Paraburkholderia</taxon>
    </lineage>
</organism>
<dbReference type="EMBL" id="QEOB01000004">
    <property type="protein sequence ID" value="PVX84827.1"/>
    <property type="molecule type" value="Genomic_DNA"/>
</dbReference>
<gene>
    <name evidence="1" type="ORF">C7402_10470</name>
</gene>
<proteinExistence type="predicted"/>
<sequence>MIEKIRGYYTLNFMQVYRLRDERDYNAICVDPLDEFDDFLTGIRNSKREGTMNHRHRNPNLRARRFEPGCCASRCNSHDTRYYRLLIIINILLPRP</sequence>
<dbReference type="Proteomes" id="UP000245712">
    <property type="component" value="Unassembled WGS sequence"/>
</dbReference>
<reference evidence="1 2" key="1">
    <citation type="submission" date="2018-05" db="EMBL/GenBank/DDBJ databases">
        <title>Genomic Encyclopedia of Type Strains, Phase IV (KMG-V): Genome sequencing to study the core and pangenomes of soil and plant-associated prokaryotes.</title>
        <authorList>
            <person name="Whitman W."/>
        </authorList>
    </citation>
    <scope>NUCLEOTIDE SEQUENCE [LARGE SCALE GENOMIC DNA]</scope>
    <source>
        <strain evidence="1 2">SCZa-39</strain>
    </source>
</reference>
<evidence type="ECO:0000313" key="1">
    <source>
        <dbReference type="EMBL" id="PVX84827.1"/>
    </source>
</evidence>